<gene>
    <name evidence="2" type="primary">LOC102583349</name>
</gene>
<keyword evidence="1" id="KW-0812">Transmembrane</keyword>
<dbReference type="HOGENOM" id="CLU_2745014_0_0_1"/>
<dbReference type="OrthoDB" id="1932081at2759"/>
<keyword evidence="1" id="KW-0472">Membrane</keyword>
<keyword evidence="1" id="KW-1133">Transmembrane helix</keyword>
<reference evidence="2" key="2">
    <citation type="submission" date="2015-06" db="UniProtKB">
        <authorList>
            <consortium name="EnsemblPlants"/>
        </authorList>
    </citation>
    <scope>IDENTIFICATION</scope>
    <source>
        <strain evidence="2">DM1-3 516 R44</strain>
    </source>
</reference>
<feature type="transmembrane region" description="Helical" evidence="1">
    <location>
        <begin position="12"/>
        <end position="31"/>
    </location>
</feature>
<evidence type="ECO:0000256" key="1">
    <source>
        <dbReference type="SAM" id="Phobius"/>
    </source>
</evidence>
<dbReference type="ExpressionAtlas" id="M1CXU1">
    <property type="expression patterns" value="baseline and differential"/>
</dbReference>
<name>M1CXU1_SOLTU</name>
<evidence type="ECO:0000313" key="2">
    <source>
        <dbReference type="EnsemblPlants" id="PGSC0003DMT400077044"/>
    </source>
</evidence>
<protein>
    <submittedName>
        <fullName evidence="2">Phospholipase A2</fullName>
    </submittedName>
</protein>
<dbReference type="AlphaFoldDB" id="M1CXU1"/>
<dbReference type="EnsemblPlants" id="PGSC0003DMT400077044">
    <property type="protein sequence ID" value="PGSC0003DMT400077044"/>
    <property type="gene ID" value="PGSC0003DMG400029964"/>
</dbReference>
<sequence length="71" mass="7686">MASSFQSLKLSLHFLVFCIIAIFTNLINSPISIHALNVGVETNAGLSLVNFSFYISLISCFSIIMFGGGVR</sequence>
<keyword evidence="3" id="KW-1185">Reference proteome</keyword>
<proteinExistence type="predicted"/>
<accession>M1CXU1</accession>
<dbReference type="Gramene" id="PGSC0003DMT400077044">
    <property type="protein sequence ID" value="PGSC0003DMT400077044"/>
    <property type="gene ID" value="PGSC0003DMG400029964"/>
</dbReference>
<feature type="transmembrane region" description="Helical" evidence="1">
    <location>
        <begin position="51"/>
        <end position="70"/>
    </location>
</feature>
<reference evidence="3" key="1">
    <citation type="journal article" date="2011" name="Nature">
        <title>Genome sequence and analysis of the tuber crop potato.</title>
        <authorList>
            <consortium name="The Potato Genome Sequencing Consortium"/>
        </authorList>
    </citation>
    <scope>NUCLEOTIDE SEQUENCE [LARGE SCALE GENOMIC DNA]</scope>
    <source>
        <strain evidence="3">cv. DM1-3 516 R44</strain>
    </source>
</reference>
<organism evidence="2 3">
    <name type="scientific">Solanum tuberosum</name>
    <name type="common">Potato</name>
    <dbReference type="NCBI Taxonomy" id="4113"/>
    <lineage>
        <taxon>Eukaryota</taxon>
        <taxon>Viridiplantae</taxon>
        <taxon>Streptophyta</taxon>
        <taxon>Embryophyta</taxon>
        <taxon>Tracheophyta</taxon>
        <taxon>Spermatophyta</taxon>
        <taxon>Magnoliopsida</taxon>
        <taxon>eudicotyledons</taxon>
        <taxon>Gunneridae</taxon>
        <taxon>Pentapetalae</taxon>
        <taxon>asterids</taxon>
        <taxon>lamiids</taxon>
        <taxon>Solanales</taxon>
        <taxon>Solanaceae</taxon>
        <taxon>Solanoideae</taxon>
        <taxon>Solaneae</taxon>
        <taxon>Solanum</taxon>
    </lineage>
</organism>
<evidence type="ECO:0000313" key="3">
    <source>
        <dbReference type="Proteomes" id="UP000011115"/>
    </source>
</evidence>
<dbReference type="Proteomes" id="UP000011115">
    <property type="component" value="Unassembled WGS sequence"/>
</dbReference>